<dbReference type="Pfam" id="PF03169">
    <property type="entry name" value="OPT"/>
    <property type="match status" value="1"/>
</dbReference>
<keyword evidence="3" id="KW-0813">Transport</keyword>
<evidence type="ECO:0000256" key="4">
    <source>
        <dbReference type="ARBA" id="ARBA00022692"/>
    </source>
</evidence>
<organism evidence="9 10">
    <name type="scientific">Olea europaea subsp. europaea</name>
    <dbReference type="NCBI Taxonomy" id="158383"/>
    <lineage>
        <taxon>Eukaryota</taxon>
        <taxon>Viridiplantae</taxon>
        <taxon>Streptophyta</taxon>
        <taxon>Embryophyta</taxon>
        <taxon>Tracheophyta</taxon>
        <taxon>Spermatophyta</taxon>
        <taxon>Magnoliopsida</taxon>
        <taxon>eudicotyledons</taxon>
        <taxon>Gunneridae</taxon>
        <taxon>Pentapetalae</taxon>
        <taxon>asterids</taxon>
        <taxon>lamiids</taxon>
        <taxon>Lamiales</taxon>
        <taxon>Oleaceae</taxon>
        <taxon>Oleeae</taxon>
        <taxon>Olea</taxon>
    </lineage>
</organism>
<comment type="subcellular location">
    <subcellularLocation>
        <location evidence="1">Membrane</location>
        <topology evidence="1">Multi-pass membrane protein</topology>
    </subcellularLocation>
</comment>
<dbReference type="PANTHER" id="PTHR31645">
    <property type="entry name" value="OLIGOPEPTIDE TRANSPORTER YGL114W-RELATED"/>
    <property type="match status" value="1"/>
</dbReference>
<dbReference type="Proteomes" id="UP000594638">
    <property type="component" value="Unassembled WGS sequence"/>
</dbReference>
<feature type="region of interest" description="Disordered" evidence="7">
    <location>
        <begin position="1"/>
        <end position="23"/>
    </location>
</feature>
<sequence length="222" mass="23952">MRMNSQLPVEATHATVNPIPGDDDTFSADNTFNAVITHVMEGLAEQFFSFPDVVAGRVEDEIGGVADTTGSNENDRYIEGGSVLDNMLAEITDHGVDDDILERVDVKSSNTVGDDGLANQMVSFPPLKWYYIVIIYIFAPTLAFCNAYGCGLIDWLLAITYGKLAIFVIGAWAGASHGGVLAGIADCGVISPSVFWNSNGMCNFTLCILPYSMMRVLHVQPT</sequence>
<comment type="similarity">
    <text evidence="2">Belongs to the YSL (TC 2.A.67.2) family.</text>
</comment>
<evidence type="ECO:0000256" key="3">
    <source>
        <dbReference type="ARBA" id="ARBA00022448"/>
    </source>
</evidence>
<evidence type="ECO:0000256" key="5">
    <source>
        <dbReference type="ARBA" id="ARBA00022989"/>
    </source>
</evidence>
<evidence type="ECO:0000256" key="8">
    <source>
        <dbReference type="SAM" id="Phobius"/>
    </source>
</evidence>
<proteinExistence type="inferred from homology"/>
<evidence type="ECO:0000313" key="10">
    <source>
        <dbReference type="Proteomes" id="UP000594638"/>
    </source>
</evidence>
<reference evidence="9 10" key="1">
    <citation type="submission" date="2019-12" db="EMBL/GenBank/DDBJ databases">
        <authorList>
            <person name="Alioto T."/>
            <person name="Alioto T."/>
            <person name="Gomez Garrido J."/>
        </authorList>
    </citation>
    <scope>NUCLEOTIDE SEQUENCE [LARGE SCALE GENOMIC DNA]</scope>
</reference>
<name>A0A8S0Q2C1_OLEEU</name>
<protein>
    <submittedName>
        <fullName evidence="9">Probable metal-nicotianamine transporter YSL7</fullName>
    </submittedName>
</protein>
<dbReference type="PANTHER" id="PTHR31645:SF76">
    <property type="entry name" value="METAL-NICOTIANAMINE TRANSPORTER YSL8-RELATED"/>
    <property type="match status" value="1"/>
</dbReference>
<keyword evidence="4 8" id="KW-0812">Transmembrane</keyword>
<feature type="transmembrane region" description="Helical" evidence="8">
    <location>
        <begin position="155"/>
        <end position="175"/>
    </location>
</feature>
<feature type="transmembrane region" description="Helical" evidence="8">
    <location>
        <begin position="129"/>
        <end position="149"/>
    </location>
</feature>
<dbReference type="GO" id="GO:0016020">
    <property type="term" value="C:membrane"/>
    <property type="evidence" value="ECO:0007669"/>
    <property type="project" value="UniProtKB-SubCell"/>
</dbReference>
<dbReference type="GO" id="GO:0035673">
    <property type="term" value="F:oligopeptide transmembrane transporter activity"/>
    <property type="evidence" value="ECO:0007669"/>
    <property type="project" value="InterPro"/>
</dbReference>
<evidence type="ECO:0000256" key="2">
    <source>
        <dbReference type="ARBA" id="ARBA00010276"/>
    </source>
</evidence>
<dbReference type="EMBL" id="CACTIH010000593">
    <property type="protein sequence ID" value="CAA2961706.1"/>
    <property type="molecule type" value="Genomic_DNA"/>
</dbReference>
<evidence type="ECO:0000256" key="1">
    <source>
        <dbReference type="ARBA" id="ARBA00004141"/>
    </source>
</evidence>
<keyword evidence="6 8" id="KW-0472">Membrane</keyword>
<dbReference type="InterPro" id="IPR004813">
    <property type="entry name" value="OPT"/>
</dbReference>
<gene>
    <name evidence="9" type="ORF">OLEA9_A054274</name>
</gene>
<accession>A0A8S0Q2C1</accession>
<dbReference type="InterPro" id="IPR045035">
    <property type="entry name" value="YSL-like"/>
</dbReference>
<dbReference type="AlphaFoldDB" id="A0A8S0Q2C1"/>
<keyword evidence="5 8" id="KW-1133">Transmembrane helix</keyword>
<evidence type="ECO:0000256" key="7">
    <source>
        <dbReference type="SAM" id="MobiDB-lite"/>
    </source>
</evidence>
<dbReference type="Gramene" id="OE9A054274T1">
    <property type="protein sequence ID" value="OE9A054274C1"/>
    <property type="gene ID" value="OE9A054274"/>
</dbReference>
<keyword evidence="10" id="KW-1185">Reference proteome</keyword>
<evidence type="ECO:0000313" key="9">
    <source>
        <dbReference type="EMBL" id="CAA2961706.1"/>
    </source>
</evidence>
<comment type="caution">
    <text evidence="9">The sequence shown here is derived from an EMBL/GenBank/DDBJ whole genome shotgun (WGS) entry which is preliminary data.</text>
</comment>
<dbReference type="OrthoDB" id="1929674at2759"/>
<evidence type="ECO:0000256" key="6">
    <source>
        <dbReference type="ARBA" id="ARBA00023136"/>
    </source>
</evidence>